<gene>
    <name evidence="2" type="ORF">VFPFJ_10114</name>
</gene>
<protein>
    <submittedName>
        <fullName evidence="2">Uncharacterized protein</fullName>
    </submittedName>
</protein>
<feature type="compositionally biased region" description="Basic residues" evidence="1">
    <location>
        <begin position="233"/>
        <end position="242"/>
    </location>
</feature>
<evidence type="ECO:0000313" key="2">
    <source>
        <dbReference type="EMBL" id="OAQ78082.1"/>
    </source>
</evidence>
<feature type="compositionally biased region" description="Basic residues" evidence="1">
    <location>
        <begin position="167"/>
        <end position="179"/>
    </location>
</feature>
<feature type="compositionally biased region" description="Basic residues" evidence="1">
    <location>
        <begin position="316"/>
        <end position="325"/>
    </location>
</feature>
<accession>A0A179GJU6</accession>
<dbReference type="EMBL" id="LSBI01000011">
    <property type="protein sequence ID" value="OAQ78082.1"/>
    <property type="molecule type" value="Genomic_DNA"/>
</dbReference>
<dbReference type="AlphaFoldDB" id="A0A179GJU6"/>
<feature type="region of interest" description="Disordered" evidence="1">
    <location>
        <begin position="64"/>
        <end position="341"/>
    </location>
</feature>
<evidence type="ECO:0000313" key="3">
    <source>
        <dbReference type="Proteomes" id="UP000078340"/>
    </source>
</evidence>
<dbReference type="GeneID" id="28892231"/>
<proteinExistence type="predicted"/>
<feature type="compositionally biased region" description="Basic and acidic residues" evidence="1">
    <location>
        <begin position="197"/>
        <end position="212"/>
    </location>
</feature>
<dbReference type="KEGG" id="plj:28892231"/>
<feature type="compositionally biased region" description="Basic residues" evidence="1">
    <location>
        <begin position="109"/>
        <end position="120"/>
    </location>
</feature>
<comment type="caution">
    <text evidence="2">The sequence shown here is derived from an EMBL/GenBank/DDBJ whole genome shotgun (WGS) entry which is preliminary data.</text>
</comment>
<name>A0A179GJU6_PURLI</name>
<dbReference type="STRING" id="33203.A0A179GJU6"/>
<sequence>MACRIGLRWCRSEEVERLWFPRHQAEVRHTCNACSSHLYPLRGRTSTTNTASSINQTQTTLQNTFTANHVTDTPLAQPRRQGSHRDGRGHGHAGRGHRQRAGHRDPAGRGRRGGGVRGPRRGAGGAHGGDDTLRGGPRAGARLRGGRDARRGVPGGGGGGGADVWARRHPRQQRGRAGRAGHGDGDGRGGVGARARGQRDEHGAHGQARDPGDAAQRPGRRRRWRGRGDPGQHRQRRVRGRAARRDAQPAVPDEQGRRRQHDAGHGGAPRRAGRARQLRVPGHAVHAHDAQSGRGRRAHVGRDARGEAPPQPAGHRGQRVGRRGRGALPGRRGGALDHGHGADGGCGRDVLDGHCHGLRATVMSWTEGPGAVPSGDGGITPGLAEGNLSWLHFAQGRLAGRLARAAGGLASHGRSRDGQTMRPVRPSCPWMRWMSRFRPPLVT</sequence>
<dbReference type="Proteomes" id="UP000078340">
    <property type="component" value="Unassembled WGS sequence"/>
</dbReference>
<dbReference type="OMA" id="HINVLAY"/>
<evidence type="ECO:0000256" key="1">
    <source>
        <dbReference type="SAM" id="MobiDB-lite"/>
    </source>
</evidence>
<feature type="compositionally biased region" description="Gly residues" evidence="1">
    <location>
        <begin position="153"/>
        <end position="162"/>
    </location>
</feature>
<feature type="compositionally biased region" description="Basic residues" evidence="1">
    <location>
        <begin position="90"/>
        <end position="101"/>
    </location>
</feature>
<organism evidence="2 3">
    <name type="scientific">Purpureocillium lilacinum</name>
    <name type="common">Paecilomyces lilacinus</name>
    <dbReference type="NCBI Taxonomy" id="33203"/>
    <lineage>
        <taxon>Eukaryota</taxon>
        <taxon>Fungi</taxon>
        <taxon>Dikarya</taxon>
        <taxon>Ascomycota</taxon>
        <taxon>Pezizomycotina</taxon>
        <taxon>Sordariomycetes</taxon>
        <taxon>Hypocreomycetidae</taxon>
        <taxon>Hypocreales</taxon>
        <taxon>Ophiocordycipitaceae</taxon>
        <taxon>Purpureocillium</taxon>
    </lineage>
</organism>
<reference evidence="2 3" key="1">
    <citation type="submission" date="2016-02" db="EMBL/GenBank/DDBJ databases">
        <title>Biosynthesis of antibiotic leucinostatins and their inhibition on Phytophthora in bio-control Purpureocillium lilacinum.</title>
        <authorList>
            <person name="Wang G."/>
            <person name="Liu Z."/>
            <person name="Lin R."/>
            <person name="Li E."/>
            <person name="Mao Z."/>
            <person name="Ling J."/>
            <person name="Yin W."/>
            <person name="Xie B."/>
        </authorList>
    </citation>
    <scope>NUCLEOTIDE SEQUENCE [LARGE SCALE GENOMIC DNA]</scope>
    <source>
        <strain evidence="2">PLFJ-1</strain>
    </source>
</reference>
<feature type="compositionally biased region" description="Basic and acidic residues" evidence="1">
    <location>
        <begin position="254"/>
        <end position="264"/>
    </location>
</feature>